<sequence length="121" mass="13152">MSDAHGTTGPSRLFIIRTVDDGVTVLSLQGEVDMHTAHRLRQALAADHAGLPARVVVDFRRVTFMDSSGINALICLYRATRDTPGWVRLAGIQPCIQRVLELSGLAAVFDCFPTVHRALVA</sequence>
<dbReference type="InterPro" id="IPR003658">
    <property type="entry name" value="Anti-sigma_ant"/>
</dbReference>
<evidence type="ECO:0000256" key="1">
    <source>
        <dbReference type="ARBA" id="ARBA00009013"/>
    </source>
</evidence>
<comment type="similarity">
    <text evidence="1 2">Belongs to the anti-sigma-factor antagonist family.</text>
</comment>
<dbReference type="RefSeq" id="WP_190195349.1">
    <property type="nucleotide sequence ID" value="NZ_BMVU01000130.1"/>
</dbReference>
<evidence type="ECO:0000259" key="3">
    <source>
        <dbReference type="PROSITE" id="PS50801"/>
    </source>
</evidence>
<reference evidence="4" key="1">
    <citation type="journal article" date="2014" name="Int. J. Syst. Evol. Microbiol.">
        <title>Complete genome sequence of Corynebacterium casei LMG S-19264T (=DSM 44701T), isolated from a smear-ripened cheese.</title>
        <authorList>
            <consortium name="US DOE Joint Genome Institute (JGI-PGF)"/>
            <person name="Walter F."/>
            <person name="Albersmeier A."/>
            <person name="Kalinowski J."/>
            <person name="Ruckert C."/>
        </authorList>
    </citation>
    <scope>NUCLEOTIDE SEQUENCE</scope>
    <source>
        <strain evidence="4">JCM 4790</strain>
    </source>
</reference>
<organism evidence="4 5">
    <name type="scientific">Streptomyces minutiscleroticus</name>
    <dbReference type="NCBI Taxonomy" id="68238"/>
    <lineage>
        <taxon>Bacteria</taxon>
        <taxon>Bacillati</taxon>
        <taxon>Actinomycetota</taxon>
        <taxon>Actinomycetes</taxon>
        <taxon>Kitasatosporales</taxon>
        <taxon>Streptomycetaceae</taxon>
        <taxon>Streptomyces</taxon>
    </lineage>
</organism>
<comment type="caution">
    <text evidence="4">The sequence shown here is derived from an EMBL/GenBank/DDBJ whole genome shotgun (WGS) entry which is preliminary data.</text>
</comment>
<dbReference type="InterPro" id="IPR036513">
    <property type="entry name" value="STAS_dom_sf"/>
</dbReference>
<keyword evidence="5" id="KW-1185">Reference proteome</keyword>
<dbReference type="Gene3D" id="3.30.750.24">
    <property type="entry name" value="STAS domain"/>
    <property type="match status" value="1"/>
</dbReference>
<dbReference type="InterPro" id="IPR002645">
    <property type="entry name" value="STAS_dom"/>
</dbReference>
<dbReference type="GO" id="GO:0043856">
    <property type="term" value="F:anti-sigma factor antagonist activity"/>
    <property type="evidence" value="ECO:0007669"/>
    <property type="project" value="InterPro"/>
</dbReference>
<dbReference type="PANTHER" id="PTHR33495">
    <property type="entry name" value="ANTI-SIGMA FACTOR ANTAGONIST TM_1081-RELATED-RELATED"/>
    <property type="match status" value="1"/>
</dbReference>
<dbReference type="SUPFAM" id="SSF52091">
    <property type="entry name" value="SpoIIaa-like"/>
    <property type="match status" value="1"/>
</dbReference>
<dbReference type="AlphaFoldDB" id="A0A918UAS4"/>
<name>A0A918UAS4_9ACTN</name>
<dbReference type="CDD" id="cd07043">
    <property type="entry name" value="STAS_anti-anti-sigma_factors"/>
    <property type="match status" value="1"/>
</dbReference>
<feature type="domain" description="STAS" evidence="3">
    <location>
        <begin position="13"/>
        <end position="121"/>
    </location>
</feature>
<dbReference type="Pfam" id="PF01740">
    <property type="entry name" value="STAS"/>
    <property type="match status" value="1"/>
</dbReference>
<accession>A0A918UAS4</accession>
<gene>
    <name evidence="4" type="ORF">GCM10010358_82260</name>
</gene>
<evidence type="ECO:0000256" key="2">
    <source>
        <dbReference type="RuleBase" id="RU003749"/>
    </source>
</evidence>
<dbReference type="Proteomes" id="UP000619244">
    <property type="component" value="Unassembled WGS sequence"/>
</dbReference>
<dbReference type="PROSITE" id="PS50801">
    <property type="entry name" value="STAS"/>
    <property type="match status" value="1"/>
</dbReference>
<dbReference type="PANTHER" id="PTHR33495:SF2">
    <property type="entry name" value="ANTI-SIGMA FACTOR ANTAGONIST TM_1081-RELATED"/>
    <property type="match status" value="1"/>
</dbReference>
<proteinExistence type="inferred from homology"/>
<dbReference type="EMBL" id="BMVU01000130">
    <property type="protein sequence ID" value="GGY18634.1"/>
    <property type="molecule type" value="Genomic_DNA"/>
</dbReference>
<dbReference type="NCBIfam" id="TIGR00377">
    <property type="entry name" value="ant_ant_sig"/>
    <property type="match status" value="1"/>
</dbReference>
<protein>
    <recommendedName>
        <fullName evidence="2">Anti-sigma factor antagonist</fullName>
    </recommendedName>
</protein>
<evidence type="ECO:0000313" key="4">
    <source>
        <dbReference type="EMBL" id="GGY18634.1"/>
    </source>
</evidence>
<reference evidence="4" key="2">
    <citation type="submission" date="2020-09" db="EMBL/GenBank/DDBJ databases">
        <authorList>
            <person name="Sun Q."/>
            <person name="Ohkuma M."/>
        </authorList>
    </citation>
    <scope>NUCLEOTIDE SEQUENCE</scope>
    <source>
        <strain evidence="4">JCM 4790</strain>
    </source>
</reference>
<evidence type="ECO:0000313" key="5">
    <source>
        <dbReference type="Proteomes" id="UP000619244"/>
    </source>
</evidence>